<comment type="subcellular location">
    <subcellularLocation>
        <location evidence="1">Cytoplasm</location>
    </subcellularLocation>
</comment>
<dbReference type="CTD" id="20211067"/>
<accession>T1FQH0</accession>
<dbReference type="GO" id="GO:0005737">
    <property type="term" value="C:cytoplasm"/>
    <property type="evidence" value="ECO:0007669"/>
    <property type="project" value="UniProtKB-SubCell"/>
</dbReference>
<dbReference type="GO" id="GO:0098887">
    <property type="term" value="P:neurotransmitter receptor transport, endosome to postsynaptic membrane"/>
    <property type="evidence" value="ECO:0000318"/>
    <property type="project" value="GO_Central"/>
</dbReference>
<feature type="region of interest" description="Disordered" evidence="4">
    <location>
        <begin position="1202"/>
        <end position="1227"/>
    </location>
</feature>
<dbReference type="InterPro" id="IPR036034">
    <property type="entry name" value="PDZ_sf"/>
</dbReference>
<reference evidence="9" key="1">
    <citation type="submission" date="2012-12" db="EMBL/GenBank/DDBJ databases">
        <authorList>
            <person name="Hellsten U."/>
            <person name="Grimwood J."/>
            <person name="Chapman J.A."/>
            <person name="Shapiro H."/>
            <person name="Aerts A."/>
            <person name="Otillar R.P."/>
            <person name="Terry A.Y."/>
            <person name="Boore J.L."/>
            <person name="Simakov O."/>
            <person name="Marletaz F."/>
            <person name="Cho S.-J."/>
            <person name="Edsinger-Gonzales E."/>
            <person name="Havlak P."/>
            <person name="Kuo D.-H."/>
            <person name="Larsson T."/>
            <person name="Lv J."/>
            <person name="Arendt D."/>
            <person name="Savage R."/>
            <person name="Osoegawa K."/>
            <person name="de Jong P."/>
            <person name="Lindberg D.R."/>
            <person name="Seaver E.C."/>
            <person name="Weisblat D.A."/>
            <person name="Putnam N.H."/>
            <person name="Grigoriev I.V."/>
            <person name="Rokhsar D.S."/>
        </authorList>
    </citation>
    <scope>NUCLEOTIDE SEQUENCE</scope>
</reference>
<dbReference type="EMBL" id="KB097143">
    <property type="protein sequence ID" value="ESN98797.1"/>
    <property type="molecule type" value="Genomic_DNA"/>
</dbReference>
<keyword evidence="2" id="KW-0963">Cytoplasm</keyword>
<dbReference type="SUPFAM" id="SSF50156">
    <property type="entry name" value="PDZ domain-like"/>
    <property type="match status" value="2"/>
</dbReference>
<feature type="region of interest" description="Disordered" evidence="4">
    <location>
        <begin position="1110"/>
        <end position="1131"/>
    </location>
</feature>
<dbReference type="GeneID" id="20211067"/>
<feature type="compositionally biased region" description="Polar residues" evidence="4">
    <location>
        <begin position="630"/>
        <end position="651"/>
    </location>
</feature>
<feature type="compositionally biased region" description="Acidic residues" evidence="4">
    <location>
        <begin position="656"/>
        <end position="665"/>
    </location>
</feature>
<dbReference type="PROSITE" id="PS50106">
    <property type="entry name" value="PDZ"/>
    <property type="match status" value="2"/>
</dbReference>
<dbReference type="eggNOG" id="KOG0792">
    <property type="taxonomic scope" value="Eukaryota"/>
</dbReference>
<keyword evidence="5" id="KW-0812">Transmembrane</keyword>
<dbReference type="InterPro" id="IPR001478">
    <property type="entry name" value="PDZ"/>
</dbReference>
<feature type="region of interest" description="Disordered" evidence="4">
    <location>
        <begin position="206"/>
        <end position="232"/>
    </location>
</feature>
<evidence type="ECO:0000313" key="8">
    <source>
        <dbReference type="EnsemblMetazoa" id="HelroP188911"/>
    </source>
</evidence>
<dbReference type="CDD" id="cd00136">
    <property type="entry name" value="PDZ_canonical"/>
    <property type="match status" value="1"/>
</dbReference>
<dbReference type="OrthoDB" id="6276778at2759"/>
<dbReference type="HOGENOM" id="CLU_256013_0_0_1"/>
<name>T1FQH0_HELRO</name>
<dbReference type="KEGG" id="hro:HELRODRAFT_188911"/>
<dbReference type="PANTHER" id="PTHR46227:SF2">
    <property type="entry name" value="FI03335P"/>
    <property type="match status" value="1"/>
</dbReference>
<protein>
    <recommendedName>
        <fullName evidence="6">PDZ domain-containing protein</fullName>
    </recommendedName>
</protein>
<feature type="region of interest" description="Disordered" evidence="4">
    <location>
        <begin position="802"/>
        <end position="942"/>
    </location>
</feature>
<feature type="compositionally biased region" description="Low complexity" evidence="4">
    <location>
        <begin position="1110"/>
        <end position="1119"/>
    </location>
</feature>
<evidence type="ECO:0000256" key="4">
    <source>
        <dbReference type="SAM" id="MobiDB-lite"/>
    </source>
</evidence>
<sequence>MTMMIMITMIIMIMILIMIMIMIEKRKEKNADPTSFDLTYSVLLTRNYANMSNNFAAGELSGDSCHKSTKVASLGLTLHNPSDNLDKNIVKSVDENSLVGQTGAVHVGDEVLAVNKIPLHRLSCKQAEDIIENEYCNNENISLTIRKSGRRKTRPSRIFAQESFDSAVGSHNPSFDNVRLYNPCALNKVTSRSKFVVEAEVHHSLDDLGTNKHPTKYHRPRMDSPQLPTQQPPVQGKFNVASKFGDKNDSVCKNVKIDVNSPARNLKEFHISPETRKNIYRNIKTRSRCMTMDFYKQSIDEDDDAFDFNVNTSENNDNSSVENKVNQPTTFESSLDYIDEPDRNIIRATSKKIEALAEDVDEMLDMIKTSEQSNKNFIKQLEDEDANCGRGDVERSGENIPHHDDNDKHEDYFIRELPSELKLKNSLDRLEHLLRDIDDVSLFYQSGQFNDSSDKDQVIKKAASDDTSDVVIEDDYDEKYVTLLSSVDQVQPASSANKSSSSSPSDKKLTQLFNFLDLVSDPNENLCQGEDTWAEDSPDRGPVLPASTCNSSQATTSFFSPTVTIQTPSAGIISGDEAKISNNLVDTDNSDEKNIIIINEKNVNNIKNLVQFLIVSSSLGGTYFESTKLSAQSGGADTTSNTNCTFSNKTTNNNADGDDSDDNDGSELSRVTKHLTSKTTPHVLPITVTKHFHNITITKDGSANLPASTTSCFCYLPYITSCLVVTPLNSDNNVTTSLDNLHSTVIQISSSAIPLLHPLTSSSPSTLCTSPLLSSSLLSVSQPSQSLSSLLFLQLPSLKSTASSTSSAPSSSTSSAPSSSTSSAPSSSTSSAPSSSTSSAPSSSTSSAPSSSTSSAPSSSTSSAPSSSSSASSLPMSTPPTSSQPSSSTSFSPSQIPSQSSEDKKCSVARQHVTGNTENKQNISELRDNCNQPSSNGNASHSIDFRKNKLLNSNYFFNAETSQLNRSQNAEKNIHAIDRDIIHRKEVSEKNAEAAIPFDDIDAKKAIDNVLAFPNIHKNKFSGIIKNDSAAVNKSHTDNELPQDLRRDSTPSSDYDEWSQMFETIKFSSTESFTDETICNVKNERDSKLVNDISLSLNTIPSSFSFAPPSSATAKTAPPQFAPMHDQSQSAPTINKSSEKIMSHYAQVVKNLKAPPSMAVYEENIKMGGTANERSIVDDAVNFNLNNSEVAIVGENCRHGLPKKRLQNNHPTPHQPQIKTRQQRHKQQHLQQFKQQKQDSQQLKHFVRLSQQNITSSQNVRISHVNPERLSQTPIEIIRAILSKRKDADSFGFGLSNGVHEPGVFVCGIMAGGAADNILQLYDKVLQVNKVNIKNLSSNEVVDLIKKAGDILELVPLLKFKLRTRTKMWIKGACR</sequence>
<feature type="compositionally biased region" description="Basic and acidic residues" evidence="4">
    <location>
        <begin position="1035"/>
        <end position="1049"/>
    </location>
</feature>
<feature type="compositionally biased region" description="Polar residues" evidence="4">
    <location>
        <begin position="913"/>
        <end position="941"/>
    </location>
</feature>
<feature type="region of interest" description="Disordered" evidence="4">
    <location>
        <begin position="1033"/>
        <end position="1055"/>
    </location>
</feature>
<dbReference type="PANTHER" id="PTHR46227">
    <property type="entry name" value="GLUTAMATE RECEPTOR-INTERACTING PROTEIN GRIP"/>
    <property type="match status" value="1"/>
</dbReference>
<dbReference type="EnsemblMetazoa" id="HelroT188911">
    <property type="protein sequence ID" value="HelroP188911"/>
    <property type="gene ID" value="HelroG188911"/>
</dbReference>
<dbReference type="SMART" id="SM00228">
    <property type="entry name" value="PDZ"/>
    <property type="match status" value="2"/>
</dbReference>
<organism evidence="8 9">
    <name type="scientific">Helobdella robusta</name>
    <name type="common">Californian leech</name>
    <dbReference type="NCBI Taxonomy" id="6412"/>
    <lineage>
        <taxon>Eukaryota</taxon>
        <taxon>Metazoa</taxon>
        <taxon>Spiralia</taxon>
        <taxon>Lophotrochozoa</taxon>
        <taxon>Annelida</taxon>
        <taxon>Clitellata</taxon>
        <taxon>Hirudinea</taxon>
        <taxon>Rhynchobdellida</taxon>
        <taxon>Glossiphoniidae</taxon>
        <taxon>Helobdella</taxon>
    </lineage>
</organism>
<dbReference type="Proteomes" id="UP000015101">
    <property type="component" value="Unassembled WGS sequence"/>
</dbReference>
<keyword evidence="9" id="KW-1185">Reference proteome</keyword>
<dbReference type="Pfam" id="PF00595">
    <property type="entry name" value="PDZ"/>
    <property type="match status" value="1"/>
</dbReference>
<dbReference type="EMBL" id="AMQM01001053">
    <property type="status" value="NOT_ANNOTATED_CDS"/>
    <property type="molecule type" value="Genomic_DNA"/>
</dbReference>
<reference evidence="7 9" key="2">
    <citation type="journal article" date="2013" name="Nature">
        <title>Insights into bilaterian evolution from three spiralian genomes.</title>
        <authorList>
            <person name="Simakov O."/>
            <person name="Marletaz F."/>
            <person name="Cho S.J."/>
            <person name="Edsinger-Gonzales E."/>
            <person name="Havlak P."/>
            <person name="Hellsten U."/>
            <person name="Kuo D.H."/>
            <person name="Larsson T."/>
            <person name="Lv J."/>
            <person name="Arendt D."/>
            <person name="Savage R."/>
            <person name="Osoegawa K."/>
            <person name="de Jong P."/>
            <person name="Grimwood J."/>
            <person name="Chapman J.A."/>
            <person name="Shapiro H."/>
            <person name="Aerts A."/>
            <person name="Otillar R.P."/>
            <person name="Terry A.Y."/>
            <person name="Boore J.L."/>
            <person name="Grigoriev I.V."/>
            <person name="Lindberg D.R."/>
            <person name="Seaver E.C."/>
            <person name="Weisblat D.A."/>
            <person name="Putnam N.H."/>
            <person name="Rokhsar D.S."/>
        </authorList>
    </citation>
    <scope>NUCLEOTIDE SEQUENCE</scope>
</reference>
<feature type="region of interest" description="Disordered" evidence="4">
    <location>
        <begin position="630"/>
        <end position="668"/>
    </location>
</feature>
<keyword evidence="5" id="KW-0472">Membrane</keyword>
<feature type="transmembrane region" description="Helical" evidence="5">
    <location>
        <begin position="5"/>
        <end position="23"/>
    </location>
</feature>
<dbReference type="InterPro" id="IPR043545">
    <property type="entry name" value="GRIP1/2"/>
</dbReference>
<evidence type="ECO:0000256" key="3">
    <source>
        <dbReference type="ARBA" id="ARBA00022737"/>
    </source>
</evidence>
<keyword evidence="3" id="KW-0677">Repeat</keyword>
<evidence type="ECO:0000256" key="5">
    <source>
        <dbReference type="SAM" id="Phobius"/>
    </source>
</evidence>
<gene>
    <name evidence="8" type="primary">20211067</name>
    <name evidence="7" type="ORF">HELRODRAFT_188911</name>
</gene>
<reference evidence="8" key="3">
    <citation type="submission" date="2015-06" db="UniProtKB">
        <authorList>
            <consortium name="EnsemblMetazoa"/>
        </authorList>
    </citation>
    <scope>IDENTIFICATION</scope>
</reference>
<dbReference type="RefSeq" id="XP_009022764.1">
    <property type="nucleotide sequence ID" value="XM_009024516.1"/>
</dbReference>
<keyword evidence="5" id="KW-1133">Transmembrane helix</keyword>
<evidence type="ECO:0000256" key="2">
    <source>
        <dbReference type="ARBA" id="ARBA00022490"/>
    </source>
</evidence>
<evidence type="ECO:0000259" key="6">
    <source>
        <dbReference type="PROSITE" id="PS50106"/>
    </source>
</evidence>
<evidence type="ECO:0000313" key="7">
    <source>
        <dbReference type="EMBL" id="ESN98797.1"/>
    </source>
</evidence>
<dbReference type="Gene3D" id="2.30.42.10">
    <property type="match status" value="2"/>
</dbReference>
<dbReference type="InParanoid" id="T1FQH0"/>
<feature type="domain" description="PDZ" evidence="6">
    <location>
        <begin position="67"/>
        <end position="133"/>
    </location>
</feature>
<feature type="domain" description="PDZ" evidence="6">
    <location>
        <begin position="1279"/>
        <end position="1354"/>
    </location>
</feature>
<feature type="compositionally biased region" description="Low complexity" evidence="4">
    <location>
        <begin position="802"/>
        <end position="900"/>
    </location>
</feature>
<dbReference type="STRING" id="6412.T1FQH0"/>
<evidence type="ECO:0000313" key="9">
    <source>
        <dbReference type="Proteomes" id="UP000015101"/>
    </source>
</evidence>
<evidence type="ECO:0000256" key="1">
    <source>
        <dbReference type="ARBA" id="ARBA00004496"/>
    </source>
</evidence>
<proteinExistence type="predicted"/>